<feature type="compositionally biased region" description="Basic and acidic residues" evidence="5">
    <location>
        <begin position="386"/>
        <end position="396"/>
    </location>
</feature>
<sequence>MDEGDSLKEVTSGQGRLVPLSSLKVFELKEELGKRGLDKTGVKVALIERLLMAVRNEGHDPETYLFSVTEYAKETSSASSPRLEAASQPEQSTGNDDLRDADEAVAVEEVETVVGEGSQHGDPAVAADAMDVEMCDGSKGRDVEVYNEKGQTEAGKEAKEKVLAVVDQVKSEVESTPSSTSISTANIQSTKSCSVWVKGISANVKASHLKTLFAQCGRVVSAKIFIRRNQPTNSYVGLVAMINAVCAERCVQLLNKTSYNGDILTVELANEKRMAYLKQSSVSKISSTGKGVESAQASHWNEEGSEVTRCADADMKDVTERGDDKESADRKEGLDAKEHLERRYHEGMKQHFASDDAKVEQEEVEGAWTKKKDEGVEQQISKKSAVKAEEKERTDQGMKSGAQPELTNALLKSSRSLWIRGIGADTKAAHLKTMFSKCGRVVTAKVFVRRQLTSNVYFGFLSMASVESADNCVQQFNKAVLNGQQISVERADHSGMAVRIPEIKKEGKAMDAVVDEEANKSSKEEGAGKSAKTGEKRNSASLAGSIESKRQFSVKDDPKREGNTRREEHDARHPEKPATNRQFRATTTSSMNERKVTHGVFKARRTAEATRHTRVNSGAIRKPPRSLFTAKTTRTSKRKSFGRGTAGRIAPAASYRPEKRNYGRIPSHPTAHRTIGRGTFEHATTPIHPLMDGVDDSIREYGKRCFNSATAPADLYHRISGSPVASWEEHGTIETLRRKKESLRLQEEERRLQEERDRLRQERGRIERERIILEREREEREKRERFATERARRERVVERHRTTERDRAERRRVTAERERAERQRIAIENEQAERQRIMKEREREEREQIRLEKQRVVQERMRIEHERERIRAERERADRLRAEQERLRAERERAERLRKEQERVERERNERIRAEQERVEQQRLRAERERAERERAEREKVAERERLRAERERAEKERAERQRLEAERERIKAEKERTERERLRLERERVERERLQLERLRVEAERERLKAEADHERLRGIEGERGQAEFGRHSDRLKTQMERMERERLELEQLRQLAALSASEAISTFVPNPRNSVRESASHQELDLPSSRHRGAYVQPGERFASYAAGSAMERYLTATLSPTAASRFGGDREREHSRHDAPLDSYGGGSGVQDVSYNYRTHVSAYDRRCELEPNTTLPLGRDILSLRYNSDRRRDASCPDATPMAIFGNHVGRTTRDVPAPLTVPYSLQQQGINKDGHGGSSSDATASGYNMSGAWPLSGSGVAPGGNPYMGSECGDTSGGIWSQLSSIQATQRCAANDSGTWIPPQQGVWIGQQQSTGLAPIDGKISSFGEQGTSSRRLSELKPEATRLTIDDQRRRSLQGTSGRQGKQKMGVTGLAAEVATELSTAGSYNLDSLSARCKYLIHCLNCSCSYYCLWKIVHAVITVRAVNVLCSAC</sequence>
<dbReference type="SUPFAM" id="SSF54928">
    <property type="entry name" value="RNA-binding domain, RBD"/>
    <property type="match status" value="1"/>
</dbReference>
<evidence type="ECO:0000313" key="8">
    <source>
        <dbReference type="Proteomes" id="UP000036681"/>
    </source>
</evidence>
<feature type="domain" description="SAP" evidence="7">
    <location>
        <begin position="20"/>
        <end position="54"/>
    </location>
</feature>
<dbReference type="GO" id="GO:0050684">
    <property type="term" value="P:regulation of mRNA processing"/>
    <property type="evidence" value="ECO:0007669"/>
    <property type="project" value="TreeGrafter"/>
</dbReference>
<feature type="region of interest" description="Disordered" evidence="5">
    <location>
        <begin position="1126"/>
        <end position="1150"/>
    </location>
</feature>
<evidence type="ECO:0000256" key="1">
    <source>
        <dbReference type="ARBA" id="ARBA00004123"/>
    </source>
</evidence>
<feature type="region of interest" description="Disordered" evidence="5">
    <location>
        <begin position="370"/>
        <end position="402"/>
    </location>
</feature>
<dbReference type="InterPro" id="IPR000504">
    <property type="entry name" value="RRM_dom"/>
</dbReference>
<dbReference type="CDD" id="cd12417">
    <property type="entry name" value="RRM_SAFB_like"/>
    <property type="match status" value="1"/>
</dbReference>
<dbReference type="SMART" id="SM00360">
    <property type="entry name" value="RRM"/>
    <property type="match status" value="2"/>
</dbReference>
<comment type="subcellular location">
    <subcellularLocation>
        <location evidence="1">Nucleus</location>
    </subcellularLocation>
</comment>
<evidence type="ECO:0000259" key="6">
    <source>
        <dbReference type="PROSITE" id="PS50102"/>
    </source>
</evidence>
<dbReference type="Proteomes" id="UP000036681">
    <property type="component" value="Unplaced"/>
</dbReference>
<feature type="region of interest" description="Disordered" evidence="5">
    <location>
        <begin position="511"/>
        <end position="594"/>
    </location>
</feature>
<dbReference type="GO" id="GO:0003723">
    <property type="term" value="F:RNA binding"/>
    <property type="evidence" value="ECO:0007669"/>
    <property type="project" value="UniProtKB-UniRule"/>
</dbReference>
<dbReference type="InterPro" id="IPR036361">
    <property type="entry name" value="SAP_dom_sf"/>
</dbReference>
<feature type="compositionally biased region" description="Basic and acidic residues" evidence="5">
    <location>
        <begin position="1130"/>
        <end position="1143"/>
    </location>
</feature>
<name>A0A9J2PEH7_ASCLU</name>
<dbReference type="PROSITE" id="PS50800">
    <property type="entry name" value="SAP"/>
    <property type="match status" value="1"/>
</dbReference>
<feature type="compositionally biased region" description="Basic and acidic residues" evidence="5">
    <location>
        <begin position="517"/>
        <end position="538"/>
    </location>
</feature>
<feature type="compositionally biased region" description="Polar residues" evidence="5">
    <location>
        <begin position="579"/>
        <end position="591"/>
    </location>
</feature>
<feature type="domain" description="RRM" evidence="6">
    <location>
        <begin position="415"/>
        <end position="493"/>
    </location>
</feature>
<evidence type="ECO:0000313" key="9">
    <source>
        <dbReference type="WBParaSite" id="ALUE_0000775901-mRNA-1"/>
    </source>
</evidence>
<dbReference type="PROSITE" id="PS50102">
    <property type="entry name" value="RRM"/>
    <property type="match status" value="2"/>
</dbReference>
<dbReference type="GO" id="GO:0006357">
    <property type="term" value="P:regulation of transcription by RNA polymerase II"/>
    <property type="evidence" value="ECO:0007669"/>
    <property type="project" value="TreeGrafter"/>
</dbReference>
<dbReference type="PANTHER" id="PTHR15683">
    <property type="entry name" value="SCAFFOLD ATTACHMENT FACTOR B-RELATED"/>
    <property type="match status" value="1"/>
</dbReference>
<proteinExistence type="predicted"/>
<feature type="compositionally biased region" description="Basic and acidic residues" evidence="5">
    <location>
        <begin position="547"/>
        <end position="578"/>
    </location>
</feature>
<feature type="region of interest" description="Disordered" evidence="5">
    <location>
        <begin position="1355"/>
        <end position="1374"/>
    </location>
</feature>
<dbReference type="InterPro" id="IPR003034">
    <property type="entry name" value="SAP_dom"/>
</dbReference>
<dbReference type="PANTHER" id="PTHR15683:SF8">
    <property type="entry name" value="SCAFFOLD ATTACHMENT FACTOR B, ISOFORM B"/>
    <property type="match status" value="1"/>
</dbReference>
<feature type="region of interest" description="Disordered" evidence="5">
    <location>
        <begin position="76"/>
        <end position="98"/>
    </location>
</feature>
<dbReference type="GO" id="GO:0043565">
    <property type="term" value="F:sequence-specific DNA binding"/>
    <property type="evidence" value="ECO:0007669"/>
    <property type="project" value="TreeGrafter"/>
</dbReference>
<feature type="domain" description="RRM" evidence="6">
    <location>
        <begin position="193"/>
        <end position="271"/>
    </location>
</feature>
<dbReference type="InterPro" id="IPR051738">
    <property type="entry name" value="SAF_Modulators"/>
</dbReference>
<keyword evidence="3" id="KW-0539">Nucleus</keyword>
<evidence type="ECO:0000256" key="3">
    <source>
        <dbReference type="ARBA" id="ARBA00023242"/>
    </source>
</evidence>
<evidence type="ECO:0000256" key="4">
    <source>
        <dbReference type="PROSITE-ProRule" id="PRU00176"/>
    </source>
</evidence>
<dbReference type="InterPro" id="IPR012677">
    <property type="entry name" value="Nucleotide-bd_a/b_plait_sf"/>
</dbReference>
<dbReference type="Gene3D" id="1.10.720.30">
    <property type="entry name" value="SAP domain"/>
    <property type="match status" value="1"/>
</dbReference>
<feature type="compositionally biased region" description="Basic and acidic residues" evidence="5">
    <location>
        <begin position="309"/>
        <end position="337"/>
    </location>
</feature>
<evidence type="ECO:0000256" key="2">
    <source>
        <dbReference type="ARBA" id="ARBA00022884"/>
    </source>
</evidence>
<dbReference type="WBParaSite" id="ALUE_0000775901-mRNA-1">
    <property type="protein sequence ID" value="ALUE_0000775901-mRNA-1"/>
    <property type="gene ID" value="ALUE_0000775901"/>
</dbReference>
<dbReference type="SUPFAM" id="SSF68906">
    <property type="entry name" value="SAP domain"/>
    <property type="match status" value="1"/>
</dbReference>
<evidence type="ECO:0000256" key="5">
    <source>
        <dbReference type="SAM" id="MobiDB-lite"/>
    </source>
</evidence>
<organism evidence="8 9">
    <name type="scientific">Ascaris lumbricoides</name>
    <name type="common">Giant roundworm</name>
    <dbReference type="NCBI Taxonomy" id="6252"/>
    <lineage>
        <taxon>Eukaryota</taxon>
        <taxon>Metazoa</taxon>
        <taxon>Ecdysozoa</taxon>
        <taxon>Nematoda</taxon>
        <taxon>Chromadorea</taxon>
        <taxon>Rhabditida</taxon>
        <taxon>Spirurina</taxon>
        <taxon>Ascaridomorpha</taxon>
        <taxon>Ascaridoidea</taxon>
        <taxon>Ascarididae</taxon>
        <taxon>Ascaris</taxon>
    </lineage>
</organism>
<keyword evidence="8" id="KW-1185">Reference proteome</keyword>
<dbReference type="Gene3D" id="3.30.70.330">
    <property type="match status" value="2"/>
</dbReference>
<feature type="region of interest" description="Disordered" evidence="5">
    <location>
        <begin position="293"/>
        <end position="337"/>
    </location>
</feature>
<dbReference type="Pfam" id="PF02037">
    <property type="entry name" value="SAP"/>
    <property type="match status" value="1"/>
</dbReference>
<dbReference type="Pfam" id="PF00076">
    <property type="entry name" value="RRM_1"/>
    <property type="match status" value="2"/>
</dbReference>
<dbReference type="GO" id="GO:0005634">
    <property type="term" value="C:nucleus"/>
    <property type="evidence" value="ECO:0007669"/>
    <property type="project" value="UniProtKB-SubCell"/>
</dbReference>
<accession>A0A9J2PEH7</accession>
<evidence type="ECO:0000259" key="7">
    <source>
        <dbReference type="PROSITE" id="PS50800"/>
    </source>
</evidence>
<dbReference type="SMART" id="SM00513">
    <property type="entry name" value="SAP"/>
    <property type="match status" value="1"/>
</dbReference>
<protein>
    <submittedName>
        <fullName evidence="9">SAFB-like transcription modulator</fullName>
    </submittedName>
</protein>
<dbReference type="InterPro" id="IPR035979">
    <property type="entry name" value="RBD_domain_sf"/>
</dbReference>
<keyword evidence="2 4" id="KW-0694">RNA-binding</keyword>
<feature type="region of interest" description="Disordered" evidence="5">
    <location>
        <begin position="890"/>
        <end position="969"/>
    </location>
</feature>
<reference evidence="9" key="1">
    <citation type="submission" date="2023-03" db="UniProtKB">
        <authorList>
            <consortium name="WormBaseParasite"/>
        </authorList>
    </citation>
    <scope>IDENTIFICATION</scope>
</reference>